<gene>
    <name evidence="3" type="ORF">B9Z65_306</name>
</gene>
<feature type="compositionally biased region" description="Polar residues" evidence="1">
    <location>
        <begin position="95"/>
        <end position="112"/>
    </location>
</feature>
<dbReference type="EMBL" id="NHZQ01000138">
    <property type="protein sequence ID" value="PSK50362.1"/>
    <property type="molecule type" value="Genomic_DNA"/>
</dbReference>
<keyword evidence="4" id="KW-1185">Reference proteome</keyword>
<dbReference type="PANTHER" id="PTHR43721:SF30">
    <property type="entry name" value="TR-TYPE G DOMAIN-CONTAINING PROTEIN"/>
    <property type="match status" value="1"/>
</dbReference>
<evidence type="ECO:0000256" key="1">
    <source>
        <dbReference type="SAM" id="MobiDB-lite"/>
    </source>
</evidence>
<dbReference type="GO" id="GO:0003746">
    <property type="term" value="F:translation elongation factor activity"/>
    <property type="evidence" value="ECO:0007669"/>
    <property type="project" value="TreeGrafter"/>
</dbReference>
<dbReference type="AlphaFoldDB" id="A0A2P7ZQ73"/>
<protein>
    <submittedName>
        <fullName evidence="3">GTP-binding protein 2</fullName>
    </submittedName>
</protein>
<dbReference type="Proteomes" id="UP000243723">
    <property type="component" value="Unassembled WGS sequence"/>
</dbReference>
<comment type="caution">
    <text evidence="3">The sequence shown here is derived from an EMBL/GenBank/DDBJ whole genome shotgun (WGS) entry which is preliminary data.</text>
</comment>
<dbReference type="PANTHER" id="PTHR43721">
    <property type="entry name" value="ELONGATION FACTOR TU-RELATED"/>
    <property type="match status" value="1"/>
</dbReference>
<feature type="region of interest" description="Disordered" evidence="1">
    <location>
        <begin position="627"/>
        <end position="674"/>
    </location>
</feature>
<accession>A0A2P7ZQ73</accession>
<dbReference type="Pfam" id="PF00009">
    <property type="entry name" value="GTP_EFTU"/>
    <property type="match status" value="1"/>
</dbReference>
<dbReference type="InterPro" id="IPR050055">
    <property type="entry name" value="EF-Tu_GTPase"/>
</dbReference>
<dbReference type="InterPro" id="IPR027417">
    <property type="entry name" value="P-loop_NTPase"/>
</dbReference>
<organism evidence="3 4">
    <name type="scientific">Elsinoe australis</name>
    <dbReference type="NCBI Taxonomy" id="40998"/>
    <lineage>
        <taxon>Eukaryota</taxon>
        <taxon>Fungi</taxon>
        <taxon>Dikarya</taxon>
        <taxon>Ascomycota</taxon>
        <taxon>Pezizomycotina</taxon>
        <taxon>Dothideomycetes</taxon>
        <taxon>Dothideomycetidae</taxon>
        <taxon>Myriangiales</taxon>
        <taxon>Elsinoaceae</taxon>
        <taxon>Elsinoe</taxon>
    </lineage>
</organism>
<evidence type="ECO:0000313" key="3">
    <source>
        <dbReference type="EMBL" id="PSK50362.1"/>
    </source>
</evidence>
<dbReference type="GO" id="GO:0005525">
    <property type="term" value="F:GTP binding"/>
    <property type="evidence" value="ECO:0007669"/>
    <property type="project" value="InterPro"/>
</dbReference>
<sequence>MASIFTFEPDIPRVSSPWAKQLESLRGKQEPKTHDSRQIQEIDSHAAVSKLEAEPQDGPVEYKLHLLLRSRRTYSRANRDSHLASGPKTRAATPASRTQSESNLKSGSLTPTPLTYQARQHRLEQLTTQLLWRLQQSSSNHASSASNVILPTLPDASAALQPPPRPAKLIHGLEESQGALYEIGVADDGTFIGLSEDEMQESITNLRAMASCLGCEVQVLRTVPVGDAEWQEEIGTLDRSKLLTRRSKLVVSEALVKPVFTSDSVDKVEQDLTSQAADLAGPGLHSIAQTTEKDSSDVTRQLRISLTGATSSGKSSLLGTLTTSALDNARGKSRLSTLKHRHEINSGLTSSVSQELIGYRENGDGDVEVVNYALESVTSWVDIHSAAAGGRLVMLSDSAGHPRYRRTAVKGLVGWAPHWTLLCVPGNELDVPSLSSTPEQSSPMGASADADLSAAYLDLCLRLGLPLVIVITKLDSASKNSLRSTLGNILTLLKDSGRRPTILPSAPGSSFEDDTQTLTPHATAKATNFITSPDFEPLTSVPIVMTSAVQGTGIETLHSILYSLPIPNPHASISPDPTSQSPLFHIEDIYHPSSTPHTTILAGLLRHAPITIGTELLIGPFCPDVSEDSSDGSDSASRALRRPSSTASSHPQSFPGAVRYLTPRDGAKAGEEQEWRRVRVSSIRNLRLPVKTLLPDQVGTLGVEFLPFLARGEGRGNEAPVGLDGAEGGAQAKIAATAGTARVRKGMVLTGETGNAIGTVVARFSRGDLGCLAVGSQVVVYIASVRASARVVGASVADGERGSAEWNGDGDAVELGDRFGGLELGDGEERSAGRVTHEDLLVTLGFEGGREFVERGAKVLVMPGGGPGVFGGVGERGAAALEGFVGVVVDVS</sequence>
<evidence type="ECO:0000313" key="4">
    <source>
        <dbReference type="Proteomes" id="UP000243723"/>
    </source>
</evidence>
<feature type="compositionally biased region" description="Polar residues" evidence="1">
    <location>
        <begin position="643"/>
        <end position="652"/>
    </location>
</feature>
<name>A0A2P7ZQ73_9PEZI</name>
<dbReference type="SUPFAM" id="SSF52540">
    <property type="entry name" value="P-loop containing nucleoside triphosphate hydrolases"/>
    <property type="match status" value="1"/>
</dbReference>
<feature type="domain" description="Tr-type G" evidence="2">
    <location>
        <begin position="303"/>
        <end position="562"/>
    </location>
</feature>
<proteinExistence type="predicted"/>
<dbReference type="STRING" id="40998.A0A2P7ZQ73"/>
<dbReference type="GO" id="GO:0003924">
    <property type="term" value="F:GTPase activity"/>
    <property type="evidence" value="ECO:0007669"/>
    <property type="project" value="InterPro"/>
</dbReference>
<feature type="compositionally biased region" description="Basic and acidic residues" evidence="1">
    <location>
        <begin position="665"/>
        <end position="674"/>
    </location>
</feature>
<feature type="region of interest" description="Disordered" evidence="1">
    <location>
        <begin position="75"/>
        <end position="112"/>
    </location>
</feature>
<dbReference type="InterPro" id="IPR000795">
    <property type="entry name" value="T_Tr_GTP-bd_dom"/>
</dbReference>
<dbReference type="Gene3D" id="3.40.50.300">
    <property type="entry name" value="P-loop containing nucleotide triphosphate hydrolases"/>
    <property type="match status" value="1"/>
</dbReference>
<reference evidence="3 4" key="1">
    <citation type="submission" date="2017-05" db="EMBL/GenBank/DDBJ databases">
        <title>Draft genome sequence of Elsinoe australis.</title>
        <authorList>
            <person name="Cheng Q."/>
        </authorList>
    </citation>
    <scope>NUCLEOTIDE SEQUENCE [LARGE SCALE GENOMIC DNA]</scope>
    <source>
        <strain evidence="3 4">NL1</strain>
    </source>
</reference>
<evidence type="ECO:0000259" key="2">
    <source>
        <dbReference type="Pfam" id="PF00009"/>
    </source>
</evidence>
<dbReference type="OrthoDB" id="5342685at2759"/>